<organism evidence="2 3">
    <name type="scientific">Euplotes crassus</name>
    <dbReference type="NCBI Taxonomy" id="5936"/>
    <lineage>
        <taxon>Eukaryota</taxon>
        <taxon>Sar</taxon>
        <taxon>Alveolata</taxon>
        <taxon>Ciliophora</taxon>
        <taxon>Intramacronucleata</taxon>
        <taxon>Spirotrichea</taxon>
        <taxon>Hypotrichia</taxon>
        <taxon>Euplotida</taxon>
        <taxon>Euplotidae</taxon>
        <taxon>Moneuplotes</taxon>
    </lineage>
</organism>
<keyword evidence="3" id="KW-1185">Reference proteome</keyword>
<reference evidence="2" key="1">
    <citation type="submission" date="2023-07" db="EMBL/GenBank/DDBJ databases">
        <authorList>
            <consortium name="AG Swart"/>
            <person name="Singh M."/>
            <person name="Singh A."/>
            <person name="Seah K."/>
            <person name="Emmerich C."/>
        </authorList>
    </citation>
    <scope>NUCLEOTIDE SEQUENCE</scope>
    <source>
        <strain evidence="2">DP1</strain>
    </source>
</reference>
<gene>
    <name evidence="2" type="ORF">ECRASSUSDP1_LOCUS1207</name>
</gene>
<comment type="caution">
    <text evidence="2">The sequence shown here is derived from an EMBL/GenBank/DDBJ whole genome shotgun (WGS) entry which is preliminary data.</text>
</comment>
<evidence type="ECO:0000313" key="2">
    <source>
        <dbReference type="EMBL" id="CAI2359913.1"/>
    </source>
</evidence>
<name>A0AAD1U121_EUPCR</name>
<protein>
    <submittedName>
        <fullName evidence="2">Uncharacterized protein</fullName>
    </submittedName>
</protein>
<evidence type="ECO:0000256" key="1">
    <source>
        <dbReference type="SAM" id="MobiDB-lite"/>
    </source>
</evidence>
<sequence length="160" mass="18181">MLYRQNYRLKNTSQSKKGCNCNLNKAQHAKNLSVQGKSNKIFQTEVSKKNRAIKLPEELDIQISGKARKCVDRTGNLQSRGSDDSYSEFEENLSSKPELPSHVSKVIIKPKPKVISSKWANLDLKGLNDAQESDEYSECFEDMPHHLSVLKTPSQTRKDE</sequence>
<dbReference type="EMBL" id="CAMPGE010001143">
    <property type="protein sequence ID" value="CAI2359913.1"/>
    <property type="molecule type" value="Genomic_DNA"/>
</dbReference>
<dbReference type="Proteomes" id="UP001295684">
    <property type="component" value="Unassembled WGS sequence"/>
</dbReference>
<dbReference type="AlphaFoldDB" id="A0AAD1U121"/>
<evidence type="ECO:0000313" key="3">
    <source>
        <dbReference type="Proteomes" id="UP001295684"/>
    </source>
</evidence>
<feature type="region of interest" description="Disordered" evidence="1">
    <location>
        <begin position="74"/>
        <end position="95"/>
    </location>
</feature>
<accession>A0AAD1U121</accession>
<proteinExistence type="predicted"/>